<feature type="region of interest" description="Disordered" evidence="1">
    <location>
        <begin position="169"/>
        <end position="202"/>
    </location>
</feature>
<evidence type="ECO:0000313" key="2">
    <source>
        <dbReference type="EMBL" id="QFX96173.1"/>
    </source>
</evidence>
<evidence type="ECO:0000256" key="1">
    <source>
        <dbReference type="SAM" id="MobiDB-lite"/>
    </source>
</evidence>
<reference evidence="2 3" key="1">
    <citation type="submission" date="2019-10" db="EMBL/GenBank/DDBJ databases">
        <authorList>
            <person name="Wang R."/>
        </authorList>
    </citation>
    <scope>NUCLEOTIDE SEQUENCE [LARGE SCALE GENOMIC DNA]</scope>
    <source>
        <strain evidence="2 3">ATCC 19377</strain>
    </source>
</reference>
<organism evidence="2 3">
    <name type="scientific">Acidithiobacillus thiooxidans ATCC 19377</name>
    <dbReference type="NCBI Taxonomy" id="637390"/>
    <lineage>
        <taxon>Bacteria</taxon>
        <taxon>Pseudomonadati</taxon>
        <taxon>Pseudomonadota</taxon>
        <taxon>Acidithiobacillia</taxon>
        <taxon>Acidithiobacillales</taxon>
        <taxon>Acidithiobacillaceae</taxon>
        <taxon>Acidithiobacillus</taxon>
    </lineage>
</organism>
<dbReference type="Proteomes" id="UP000363590">
    <property type="component" value="Chromosome"/>
</dbReference>
<sequence length="202" mass="22865">MVNLKKIPKLKISVSQGEWFGHGTFNTNGVVIKSKKPMHVCIKNPDDFLRLEFGGANSNKYLQNNCAINLIENGVAGFYVKYICVPYAMVDRAISYYKSNNNHIKGFTNYVEKIYKVKTDGPILHFIKIENTVKKLNGKKTGSTVTSNVDLIFTNKPCIEPVKIPTNAEMKKEGKNVPTNKELEKELVHRLGKDPFKENNNQ</sequence>
<name>A0A5P9XS20_ACITH</name>
<accession>A0A5P9XS20</accession>
<protein>
    <submittedName>
        <fullName evidence="2">Uncharacterized protein</fullName>
    </submittedName>
</protein>
<dbReference type="KEGG" id="atx:GCD22_01900"/>
<dbReference type="EMBL" id="CP045571">
    <property type="protein sequence ID" value="QFX96173.1"/>
    <property type="molecule type" value="Genomic_DNA"/>
</dbReference>
<gene>
    <name evidence="2" type="ORF">GCD22_01900</name>
</gene>
<proteinExistence type="predicted"/>
<evidence type="ECO:0000313" key="3">
    <source>
        <dbReference type="Proteomes" id="UP000363590"/>
    </source>
</evidence>
<dbReference type="AlphaFoldDB" id="A0A5P9XS20"/>